<evidence type="ECO:0000256" key="1">
    <source>
        <dbReference type="ARBA" id="ARBA00006174"/>
    </source>
</evidence>
<reference evidence="3 4" key="1">
    <citation type="submission" date="2021-02" db="EMBL/GenBank/DDBJ databases">
        <authorList>
            <person name="Lee D.-H."/>
        </authorList>
    </citation>
    <scope>NUCLEOTIDE SEQUENCE [LARGE SCALE GENOMIC DNA]</scope>
    <source>
        <strain evidence="3 4">UL073</strain>
    </source>
</reference>
<proteinExistence type="inferred from homology"/>
<keyword evidence="4" id="KW-1185">Reference proteome</keyword>
<organism evidence="3 4">
    <name type="scientific">Zestomonas insulae</name>
    <dbReference type="NCBI Taxonomy" id="2809017"/>
    <lineage>
        <taxon>Bacteria</taxon>
        <taxon>Pseudomonadati</taxon>
        <taxon>Pseudomonadota</taxon>
        <taxon>Gammaproteobacteria</taxon>
        <taxon>Pseudomonadales</taxon>
        <taxon>Pseudomonadaceae</taxon>
        <taxon>Zestomonas</taxon>
    </lineage>
</organism>
<dbReference type="RefSeq" id="WP_204914120.1">
    <property type="nucleotide sequence ID" value="NZ_JAFEUP010000001.1"/>
</dbReference>
<dbReference type="Gene3D" id="1.10.4100.10">
    <property type="entry name" value="2-methylcitrate dehydratase PrpD"/>
    <property type="match status" value="1"/>
</dbReference>
<sequence length="457" mass="47939">MSGETLSQALAAFVHELRFADLPAAVRDKARLCVLHQLGMALAGHELPGASIAAELILADGGAAQATVLHGGWRSSAMNAAFANAVLFHGRVQDDTHHTAHLGTVLIAAGLALAEARRSSGEAFMTALVAGYEVAGALSREFTALTTPRGFRATALYGVLGAAAVSARLLGLDRERTAHALGIAATLAGGTIEPFAAGSEEFVLHNGQAARNGILAASLAARGLGAAVSALDGQAGFLRAFAGSTEGGERMLAGLGTCFEILNVNFKALPVCAGNQTPLLNARQLAAQLGATADIVAIDIDMHPFEARHPGIAYCGPFRNRVQTLMSTPFSVALGLLGRAVDMPALHAFDDPAVLRLVACARVHEAPDLAMLQSRIRVRLADGRELAASFYPQADQLRFSWAKEVTLLHGMRAEMPLDAAALDELIAEVGQLEQLTDLSSLVRRTSICRLRQCCHEQ</sequence>
<evidence type="ECO:0000259" key="2">
    <source>
        <dbReference type="Pfam" id="PF03972"/>
    </source>
</evidence>
<evidence type="ECO:0000313" key="3">
    <source>
        <dbReference type="EMBL" id="MBM7059306.1"/>
    </source>
</evidence>
<dbReference type="PANTHER" id="PTHR16943:SF8">
    <property type="entry name" value="2-METHYLCITRATE DEHYDRATASE"/>
    <property type="match status" value="1"/>
</dbReference>
<accession>A0ABS2I833</accession>
<dbReference type="PANTHER" id="PTHR16943">
    <property type="entry name" value="2-METHYLCITRATE DEHYDRATASE-RELATED"/>
    <property type="match status" value="1"/>
</dbReference>
<evidence type="ECO:0000313" key="4">
    <source>
        <dbReference type="Proteomes" id="UP000717995"/>
    </source>
</evidence>
<dbReference type="Pfam" id="PF03972">
    <property type="entry name" value="MmgE_PrpD_N"/>
    <property type="match status" value="1"/>
</dbReference>
<feature type="domain" description="MmgE/PrpD N-terminal" evidence="2">
    <location>
        <begin position="8"/>
        <end position="244"/>
    </location>
</feature>
<protein>
    <submittedName>
        <fullName evidence="3">MmgE/PrpD family protein</fullName>
    </submittedName>
</protein>
<dbReference type="InterPro" id="IPR042183">
    <property type="entry name" value="MmgE/PrpD_sf_1"/>
</dbReference>
<dbReference type="EMBL" id="JAFEUP010000001">
    <property type="protein sequence ID" value="MBM7059306.1"/>
    <property type="molecule type" value="Genomic_DNA"/>
</dbReference>
<comment type="caution">
    <text evidence="3">The sequence shown here is derived from an EMBL/GenBank/DDBJ whole genome shotgun (WGS) entry which is preliminary data.</text>
</comment>
<name>A0ABS2I833_9GAMM</name>
<dbReference type="SUPFAM" id="SSF103378">
    <property type="entry name" value="2-methylcitrate dehydratase PrpD"/>
    <property type="match status" value="1"/>
</dbReference>
<gene>
    <name evidence="3" type="ORF">JQX08_01165</name>
</gene>
<dbReference type="InterPro" id="IPR036148">
    <property type="entry name" value="MmgE/PrpD_sf"/>
</dbReference>
<dbReference type="InterPro" id="IPR045336">
    <property type="entry name" value="MmgE_PrpD_N"/>
</dbReference>
<comment type="similarity">
    <text evidence="1">Belongs to the PrpD family.</text>
</comment>
<dbReference type="Proteomes" id="UP000717995">
    <property type="component" value="Unassembled WGS sequence"/>
</dbReference>
<dbReference type="InterPro" id="IPR005656">
    <property type="entry name" value="MmgE_PrpD"/>
</dbReference>